<dbReference type="InterPro" id="IPR023187">
    <property type="entry name" value="Tscrpt_reg_MarR-type_CS"/>
</dbReference>
<dbReference type="PANTHER" id="PTHR42756:SF1">
    <property type="entry name" value="TRANSCRIPTIONAL REPRESSOR OF EMRAB OPERON"/>
    <property type="match status" value="1"/>
</dbReference>
<dbReference type="Pfam" id="PF01047">
    <property type="entry name" value="MarR"/>
    <property type="match status" value="1"/>
</dbReference>
<dbReference type="EMBL" id="LJGU01000104">
    <property type="protein sequence ID" value="OEV05217.1"/>
    <property type="molecule type" value="Genomic_DNA"/>
</dbReference>
<dbReference type="PROSITE" id="PS01117">
    <property type="entry name" value="HTH_MARR_1"/>
    <property type="match status" value="1"/>
</dbReference>
<comment type="caution">
    <text evidence="5">The sequence shown here is derived from an EMBL/GenBank/DDBJ whole genome shotgun (WGS) entry which is preliminary data.</text>
</comment>
<dbReference type="GO" id="GO:0003700">
    <property type="term" value="F:DNA-binding transcription factor activity"/>
    <property type="evidence" value="ECO:0007669"/>
    <property type="project" value="InterPro"/>
</dbReference>
<dbReference type="GO" id="GO:0003677">
    <property type="term" value="F:DNA binding"/>
    <property type="evidence" value="ECO:0007669"/>
    <property type="project" value="UniProtKB-KW"/>
</dbReference>
<sequence>MAHSARLFLERRLRAHGASFATWRTLELLAQRGPMIQGELAETLGVRGPTATRGLDRLVSEGLVRRRRLSTDRRKAEITLTETGARLHERLAGVIEEANAALAYGIPRQDLDTLRALLDLVCRNAEEEPDRQVAAEP</sequence>
<reference evidence="5 6" key="1">
    <citation type="journal article" date="2016" name="Front. Microbiol.">
        <title>Comparative Genomics Analysis of Streptomyces Species Reveals Their Adaptation to the Marine Environment and Their Diversity at the Genomic Level.</title>
        <authorList>
            <person name="Tian X."/>
            <person name="Zhang Z."/>
            <person name="Yang T."/>
            <person name="Chen M."/>
            <person name="Li J."/>
            <person name="Chen F."/>
            <person name="Yang J."/>
            <person name="Li W."/>
            <person name="Zhang B."/>
            <person name="Zhang Z."/>
            <person name="Wu J."/>
            <person name="Zhang C."/>
            <person name="Long L."/>
            <person name="Xiao J."/>
        </authorList>
    </citation>
    <scope>NUCLEOTIDE SEQUENCE [LARGE SCALE GENOMIC DNA]</scope>
    <source>
        <strain evidence="5 6">SCSIO 02100</strain>
    </source>
</reference>
<dbReference type="Proteomes" id="UP000176101">
    <property type="component" value="Unassembled WGS sequence"/>
</dbReference>
<evidence type="ECO:0000256" key="2">
    <source>
        <dbReference type="ARBA" id="ARBA00023125"/>
    </source>
</evidence>
<keyword evidence="6" id="KW-1185">Reference proteome</keyword>
<feature type="domain" description="HTH marR-type" evidence="4">
    <location>
        <begin position="1"/>
        <end position="123"/>
    </location>
</feature>
<dbReference type="Gene3D" id="1.10.10.10">
    <property type="entry name" value="Winged helix-like DNA-binding domain superfamily/Winged helix DNA-binding domain"/>
    <property type="match status" value="1"/>
</dbReference>
<keyword evidence="2" id="KW-0238">DNA-binding</keyword>
<keyword evidence="1" id="KW-0805">Transcription regulation</keyword>
<dbReference type="PROSITE" id="PS50995">
    <property type="entry name" value="HTH_MARR_2"/>
    <property type="match status" value="1"/>
</dbReference>
<dbReference type="AlphaFoldDB" id="A0A1E7KMT6"/>
<keyword evidence="3" id="KW-0804">Transcription</keyword>
<name>A0A1E7KMT6_9ACTN</name>
<proteinExistence type="predicted"/>
<evidence type="ECO:0000256" key="3">
    <source>
        <dbReference type="ARBA" id="ARBA00023163"/>
    </source>
</evidence>
<evidence type="ECO:0000256" key="1">
    <source>
        <dbReference type="ARBA" id="ARBA00023015"/>
    </source>
</evidence>
<evidence type="ECO:0000313" key="5">
    <source>
        <dbReference type="EMBL" id="OEV05217.1"/>
    </source>
</evidence>
<gene>
    <name evidence="5" type="ORF">AN216_04265</name>
</gene>
<protein>
    <recommendedName>
        <fullName evidence="4">HTH marR-type domain-containing protein</fullName>
    </recommendedName>
</protein>
<evidence type="ECO:0000313" key="6">
    <source>
        <dbReference type="Proteomes" id="UP000176101"/>
    </source>
</evidence>
<dbReference type="PRINTS" id="PR00598">
    <property type="entry name" value="HTHMARR"/>
</dbReference>
<dbReference type="SMART" id="SM00347">
    <property type="entry name" value="HTH_MARR"/>
    <property type="match status" value="1"/>
</dbReference>
<accession>A0A1E7KMT6</accession>
<dbReference type="PANTHER" id="PTHR42756">
    <property type="entry name" value="TRANSCRIPTIONAL REGULATOR, MARR"/>
    <property type="match status" value="1"/>
</dbReference>
<dbReference type="InterPro" id="IPR000835">
    <property type="entry name" value="HTH_MarR-typ"/>
</dbReference>
<dbReference type="SUPFAM" id="SSF46785">
    <property type="entry name" value="Winged helix' DNA-binding domain"/>
    <property type="match status" value="1"/>
</dbReference>
<organism evidence="5 6">
    <name type="scientific">Streptomyces oceani</name>
    <dbReference type="NCBI Taxonomy" id="1075402"/>
    <lineage>
        <taxon>Bacteria</taxon>
        <taxon>Bacillati</taxon>
        <taxon>Actinomycetota</taxon>
        <taxon>Actinomycetes</taxon>
        <taxon>Kitasatosporales</taxon>
        <taxon>Streptomycetaceae</taxon>
        <taxon>Streptomyces</taxon>
    </lineage>
</organism>
<dbReference type="InterPro" id="IPR036390">
    <property type="entry name" value="WH_DNA-bd_sf"/>
</dbReference>
<dbReference type="InterPro" id="IPR036388">
    <property type="entry name" value="WH-like_DNA-bd_sf"/>
</dbReference>
<evidence type="ECO:0000259" key="4">
    <source>
        <dbReference type="PROSITE" id="PS50995"/>
    </source>
</evidence>